<dbReference type="RefSeq" id="WP_148603120.1">
    <property type="nucleotide sequence ID" value="NZ_RXYB01000006.1"/>
</dbReference>
<gene>
    <name evidence="1" type="ORF">GH807_07440</name>
</gene>
<proteinExistence type="predicted"/>
<accession>A0ABR6WKJ1</accession>
<evidence type="ECO:0000313" key="1">
    <source>
        <dbReference type="EMBL" id="MBC3796879.1"/>
    </source>
</evidence>
<organism evidence="1 2">
    <name type="scientific">Acetobacterium tundrae</name>
    <dbReference type="NCBI Taxonomy" id="132932"/>
    <lineage>
        <taxon>Bacteria</taxon>
        <taxon>Bacillati</taxon>
        <taxon>Bacillota</taxon>
        <taxon>Clostridia</taxon>
        <taxon>Eubacteriales</taxon>
        <taxon>Eubacteriaceae</taxon>
        <taxon>Acetobacterium</taxon>
    </lineage>
</organism>
<sequence length="104" mass="11794">MSINGFHTLSIGLQIEERRFIRIPFPIQLFIFEELLESLLDILNIACFFVPKTSNPNSATRISIHSTKALVIAVLKLLGSLNIDEPYDLVDVTTDKVRVLIKVR</sequence>
<comment type="caution">
    <text evidence="1">The sequence shown here is derived from an EMBL/GenBank/DDBJ whole genome shotgun (WGS) entry which is preliminary data.</text>
</comment>
<reference evidence="1 2" key="1">
    <citation type="journal article" date="2020" name="mSystems">
        <title>Defining Genomic and Predicted Metabolic Features of the Acetobacterium Genus.</title>
        <authorList>
            <person name="Ross D.E."/>
            <person name="Marshall C.W."/>
            <person name="Gulliver D."/>
            <person name="May H.D."/>
            <person name="Norman R.S."/>
        </authorList>
    </citation>
    <scope>NUCLEOTIDE SEQUENCE [LARGE SCALE GENOMIC DNA]</scope>
    <source>
        <strain evidence="1 2">DSM 9173</strain>
    </source>
</reference>
<keyword evidence="2" id="KW-1185">Reference proteome</keyword>
<protein>
    <submittedName>
        <fullName evidence="1">Uncharacterized protein</fullName>
    </submittedName>
</protein>
<dbReference type="EMBL" id="WJBB01000007">
    <property type="protein sequence ID" value="MBC3796879.1"/>
    <property type="molecule type" value="Genomic_DNA"/>
</dbReference>
<name>A0ABR6WKJ1_9FIRM</name>
<dbReference type="Proteomes" id="UP000653358">
    <property type="component" value="Unassembled WGS sequence"/>
</dbReference>
<evidence type="ECO:0000313" key="2">
    <source>
        <dbReference type="Proteomes" id="UP000653358"/>
    </source>
</evidence>